<dbReference type="InterPro" id="IPR013362">
    <property type="entry name" value="Pilus_4_PilV"/>
</dbReference>
<dbReference type="Proteomes" id="UP000325755">
    <property type="component" value="Chromosome"/>
</dbReference>
<dbReference type="Pfam" id="PF07963">
    <property type="entry name" value="N_methyl"/>
    <property type="match status" value="1"/>
</dbReference>
<gene>
    <name evidence="3" type="primary">pilV</name>
    <name evidence="3" type="ORF">F6R98_17000</name>
</gene>
<keyword evidence="1" id="KW-0472">Membrane</keyword>
<reference evidence="3 4" key="1">
    <citation type="submission" date="2019-09" db="EMBL/GenBank/DDBJ databases">
        <title>Ecophysiology of the spiral-shaped methanotroph Methylospira mobilis as revealed by the complete genome sequence.</title>
        <authorList>
            <person name="Oshkin I.Y."/>
            <person name="Dedysh S.N."/>
            <person name="Miroshnikov K."/>
            <person name="Danilova O.V."/>
            <person name="Hakobyan A."/>
            <person name="Liesack W."/>
        </authorList>
    </citation>
    <scope>NUCLEOTIDE SEQUENCE [LARGE SCALE GENOMIC DNA]</scope>
    <source>
        <strain evidence="3 4">Shm1</strain>
    </source>
</reference>
<dbReference type="InParanoid" id="A0A5Q0BKL4"/>
<feature type="transmembrane region" description="Helical" evidence="1">
    <location>
        <begin position="12"/>
        <end position="33"/>
    </location>
</feature>
<dbReference type="OrthoDB" id="8547299at2"/>
<dbReference type="RefSeq" id="WP_153250087.1">
    <property type="nucleotide sequence ID" value="NZ_CP044205.1"/>
</dbReference>
<keyword evidence="4" id="KW-1185">Reference proteome</keyword>
<name>A0A5Q0BKL4_9GAMM</name>
<proteinExistence type="predicted"/>
<keyword evidence="1" id="KW-0812">Transmembrane</keyword>
<evidence type="ECO:0000256" key="1">
    <source>
        <dbReference type="SAM" id="Phobius"/>
    </source>
</evidence>
<dbReference type="EMBL" id="CP044205">
    <property type="protein sequence ID" value="QFY44119.1"/>
    <property type="molecule type" value="Genomic_DNA"/>
</dbReference>
<evidence type="ECO:0000313" key="3">
    <source>
        <dbReference type="EMBL" id="QFY44119.1"/>
    </source>
</evidence>
<dbReference type="NCBIfam" id="TIGR02523">
    <property type="entry name" value="type_IV_pilV"/>
    <property type="match status" value="1"/>
</dbReference>
<dbReference type="Pfam" id="PF22150">
    <property type="entry name" value="Tt1218-like"/>
    <property type="match status" value="1"/>
</dbReference>
<accession>A0A5Q0BKL4</accession>
<keyword evidence="1" id="KW-1133">Transmembrane helix</keyword>
<feature type="domain" description="Type IV pilin Tt1218-like" evidence="2">
    <location>
        <begin position="33"/>
        <end position="100"/>
    </location>
</feature>
<evidence type="ECO:0000313" key="4">
    <source>
        <dbReference type="Proteomes" id="UP000325755"/>
    </source>
</evidence>
<dbReference type="NCBIfam" id="TIGR02532">
    <property type="entry name" value="IV_pilin_GFxxxE"/>
    <property type="match status" value="1"/>
</dbReference>
<dbReference type="AlphaFoldDB" id="A0A5Q0BKL4"/>
<dbReference type="InterPro" id="IPR054402">
    <property type="entry name" value="Tt1218-like_dom"/>
</dbReference>
<organism evidence="3 4">
    <name type="scientific">Candidatus Methylospira mobilis</name>
    <dbReference type="NCBI Taxonomy" id="1808979"/>
    <lineage>
        <taxon>Bacteria</taxon>
        <taxon>Pseudomonadati</taxon>
        <taxon>Pseudomonadota</taxon>
        <taxon>Gammaproteobacteria</taxon>
        <taxon>Methylococcales</taxon>
        <taxon>Methylococcaceae</taxon>
        <taxon>Candidatus Methylospira</taxon>
    </lineage>
</organism>
<dbReference type="InterPro" id="IPR012902">
    <property type="entry name" value="N_methyl_site"/>
</dbReference>
<sequence length="155" mass="16425">MRFAMKPAAGFTLLEVLVTLLILSIGLLGLAGLQITGLRSSQNSYYRLQATLLAQDLSERMRANKAGVSLGAYDAAPDGASAADCTSAVCSPEQMAAYDLAQWRADIAKQLTAGSGEICRGAPSCGTGPAFTVTIRWYEKRAGAQPREFTTSFQP</sequence>
<protein>
    <submittedName>
        <fullName evidence="3">Type IV pilus modification protein PilV</fullName>
    </submittedName>
</protein>
<evidence type="ECO:0000259" key="2">
    <source>
        <dbReference type="Pfam" id="PF22150"/>
    </source>
</evidence>
<dbReference type="KEGG" id="mmob:F6R98_17000"/>